<gene>
    <name evidence="2" type="ORF">FCM35_KLT06167</name>
</gene>
<name>A0A833R3R7_9POAL</name>
<feature type="region of interest" description="Disordered" evidence="1">
    <location>
        <begin position="40"/>
        <end position="91"/>
    </location>
</feature>
<dbReference type="EMBL" id="SWLB01000015">
    <property type="protein sequence ID" value="KAF3329089.1"/>
    <property type="molecule type" value="Genomic_DNA"/>
</dbReference>
<keyword evidence="3" id="KW-1185">Reference proteome</keyword>
<proteinExistence type="predicted"/>
<feature type="compositionally biased region" description="Low complexity" evidence="1">
    <location>
        <begin position="42"/>
        <end position="62"/>
    </location>
</feature>
<evidence type="ECO:0000256" key="1">
    <source>
        <dbReference type="SAM" id="MobiDB-lite"/>
    </source>
</evidence>
<evidence type="ECO:0000313" key="2">
    <source>
        <dbReference type="EMBL" id="KAF3329089.1"/>
    </source>
</evidence>
<reference evidence="2" key="1">
    <citation type="submission" date="2020-01" db="EMBL/GenBank/DDBJ databases">
        <title>Genome sequence of Kobresia littledalei, the first chromosome-level genome in the family Cyperaceae.</title>
        <authorList>
            <person name="Qu G."/>
        </authorList>
    </citation>
    <scope>NUCLEOTIDE SEQUENCE</scope>
    <source>
        <strain evidence="2">C.B.Clarke</strain>
        <tissue evidence="2">Leaf</tissue>
    </source>
</reference>
<accession>A0A833R3R7</accession>
<organism evidence="2 3">
    <name type="scientific">Carex littledalei</name>
    <dbReference type="NCBI Taxonomy" id="544730"/>
    <lineage>
        <taxon>Eukaryota</taxon>
        <taxon>Viridiplantae</taxon>
        <taxon>Streptophyta</taxon>
        <taxon>Embryophyta</taxon>
        <taxon>Tracheophyta</taxon>
        <taxon>Spermatophyta</taxon>
        <taxon>Magnoliopsida</taxon>
        <taxon>Liliopsida</taxon>
        <taxon>Poales</taxon>
        <taxon>Cyperaceae</taxon>
        <taxon>Cyperoideae</taxon>
        <taxon>Cariceae</taxon>
        <taxon>Carex</taxon>
        <taxon>Carex subgen. Euthyceras</taxon>
    </lineage>
</organism>
<sequence>MEGLIPFVYRSILHYINGGQIPAGNPFFFNVAPVPPHGLRQSLSSDDVASSDSNASQSPHSAKCNPCALSNGAQSPHLRVPINKKPISSSA</sequence>
<comment type="caution">
    <text evidence="2">The sequence shown here is derived from an EMBL/GenBank/DDBJ whole genome shotgun (WGS) entry which is preliminary data.</text>
</comment>
<dbReference type="AlphaFoldDB" id="A0A833R3R7"/>
<protein>
    <submittedName>
        <fullName evidence="2">Uncharacterized protein</fullName>
    </submittedName>
</protein>
<evidence type="ECO:0000313" key="3">
    <source>
        <dbReference type="Proteomes" id="UP000623129"/>
    </source>
</evidence>
<dbReference type="Proteomes" id="UP000623129">
    <property type="component" value="Unassembled WGS sequence"/>
</dbReference>